<name>A0A1U6IXE9_9SPHN</name>
<evidence type="ECO:0000313" key="1">
    <source>
        <dbReference type="EMBL" id="SLK12686.1"/>
    </source>
</evidence>
<protein>
    <submittedName>
        <fullName evidence="1">Uncharacterized protein</fullName>
    </submittedName>
</protein>
<organism evidence="1 2">
    <name type="scientific">Novosphingobium mathurense</name>
    <dbReference type="NCBI Taxonomy" id="428990"/>
    <lineage>
        <taxon>Bacteria</taxon>
        <taxon>Pseudomonadati</taxon>
        <taxon>Pseudomonadota</taxon>
        <taxon>Alphaproteobacteria</taxon>
        <taxon>Sphingomonadales</taxon>
        <taxon>Sphingomonadaceae</taxon>
        <taxon>Novosphingobium</taxon>
    </lineage>
</organism>
<gene>
    <name evidence="1" type="ORF">SAMN06295987_12111</name>
</gene>
<keyword evidence="2" id="KW-1185">Reference proteome</keyword>
<dbReference type="AlphaFoldDB" id="A0A1U6IXE9"/>
<proteinExistence type="predicted"/>
<sequence>MDSRVGSLIGDLASSPTLNPAAARDRIWRLLSKTPDEASKEALMHAYDVIMGIAIGHLERMGKDVQALKDVVSADRQGFALVEAMADGGSIEPRALCHIVDREAAAGRMTRSVVLLTLNAAAAELSPRQTAAGQASGNHRWSIH</sequence>
<accession>A0A1U6IXE9</accession>
<reference evidence="2" key="1">
    <citation type="submission" date="2017-02" db="EMBL/GenBank/DDBJ databases">
        <authorList>
            <person name="Varghese N."/>
            <person name="Submissions S."/>
        </authorList>
    </citation>
    <scope>NUCLEOTIDE SEQUENCE [LARGE SCALE GENOMIC DNA]</scope>
    <source>
        <strain evidence="2">SM117</strain>
    </source>
</reference>
<evidence type="ECO:0000313" key="2">
    <source>
        <dbReference type="Proteomes" id="UP000190989"/>
    </source>
</evidence>
<dbReference type="Proteomes" id="UP000190989">
    <property type="component" value="Unassembled WGS sequence"/>
</dbReference>
<dbReference type="EMBL" id="FVZE01000021">
    <property type="protein sequence ID" value="SLK12686.1"/>
    <property type="molecule type" value="Genomic_DNA"/>
</dbReference>
<dbReference type="RefSeq" id="WP_079732089.1">
    <property type="nucleotide sequence ID" value="NZ_FVZE01000021.1"/>
</dbReference>